<keyword evidence="1" id="KW-0472">Membrane</keyword>
<proteinExistence type="predicted"/>
<evidence type="ECO:0000256" key="1">
    <source>
        <dbReference type="SAM" id="Phobius"/>
    </source>
</evidence>
<keyword evidence="1" id="KW-1133">Transmembrane helix</keyword>
<keyword evidence="1" id="KW-0812">Transmembrane</keyword>
<keyword evidence="3" id="KW-1185">Reference proteome</keyword>
<dbReference type="EMBL" id="JAJKFW010000025">
    <property type="protein sequence ID" value="MCC9643891.1"/>
    <property type="molecule type" value="Genomic_DNA"/>
</dbReference>
<protein>
    <recommendedName>
        <fullName evidence="4">Transmembrane protein</fullName>
    </recommendedName>
</protein>
<dbReference type="RefSeq" id="WP_230274863.1">
    <property type="nucleotide sequence ID" value="NZ_JAJKFW010000025.1"/>
</dbReference>
<dbReference type="Proteomes" id="UP001430306">
    <property type="component" value="Unassembled WGS sequence"/>
</dbReference>
<name>A0ABS8NK04_9BACT</name>
<gene>
    <name evidence="2" type="ORF">LOC71_16515</name>
</gene>
<reference evidence="2" key="1">
    <citation type="submission" date="2021-11" db="EMBL/GenBank/DDBJ databases">
        <title>Genome sequence.</title>
        <authorList>
            <person name="Sun Q."/>
        </authorList>
    </citation>
    <scope>NUCLEOTIDE SEQUENCE</scope>
    <source>
        <strain evidence="2">JC740</strain>
    </source>
</reference>
<evidence type="ECO:0000313" key="3">
    <source>
        <dbReference type="Proteomes" id="UP001430306"/>
    </source>
</evidence>
<evidence type="ECO:0000313" key="2">
    <source>
        <dbReference type="EMBL" id="MCC9643891.1"/>
    </source>
</evidence>
<accession>A0ABS8NK04</accession>
<comment type="caution">
    <text evidence="2">The sequence shown here is derived from an EMBL/GenBank/DDBJ whole genome shotgun (WGS) entry which is preliminary data.</text>
</comment>
<sequence>MAIEYVGLKASHRVMDGWWEWLVEMEWQRVIPEVVGKAAGVLLGIGISWWVLFRKRLKYLDRLRRGDSDELLFQAHYLLPVDNDVDATSVASTKEPASRESIANSQGSADQVVQLIFRNVAPRRTIDDAYDNPSARETLRKLATQTTLDAPIVPTEGRVGFEILNDAASILTGWLATSSMPRRVWLFCMTCEDRNVVRKECIRCFLFKEDELLRFADWEWCRRCVRVEKPWHWLRVVTLHRIARYYRDEQIALPQSADRSVPFVDDQRQHHRIMRLSLGISQNEVATNSPCRVDWDDKEPQLVARGVQMFSG</sequence>
<evidence type="ECO:0008006" key="4">
    <source>
        <dbReference type="Google" id="ProtNLM"/>
    </source>
</evidence>
<feature type="transmembrane region" description="Helical" evidence="1">
    <location>
        <begin position="34"/>
        <end position="53"/>
    </location>
</feature>
<organism evidence="2 3">
    <name type="scientific">Rhodopirellula halodulae</name>
    <dbReference type="NCBI Taxonomy" id="2894198"/>
    <lineage>
        <taxon>Bacteria</taxon>
        <taxon>Pseudomonadati</taxon>
        <taxon>Planctomycetota</taxon>
        <taxon>Planctomycetia</taxon>
        <taxon>Pirellulales</taxon>
        <taxon>Pirellulaceae</taxon>
        <taxon>Rhodopirellula</taxon>
    </lineage>
</organism>